<keyword evidence="1" id="KW-0472">Membrane</keyword>
<dbReference type="NCBIfam" id="TIGR00254">
    <property type="entry name" value="GGDEF"/>
    <property type="match status" value="1"/>
</dbReference>
<dbReference type="CDD" id="cd00130">
    <property type="entry name" value="PAS"/>
    <property type="match status" value="1"/>
</dbReference>
<dbReference type="InterPro" id="IPR052155">
    <property type="entry name" value="Biofilm_reg_signaling"/>
</dbReference>
<feature type="transmembrane region" description="Helical" evidence="1">
    <location>
        <begin position="12"/>
        <end position="35"/>
    </location>
</feature>
<dbReference type="SMART" id="SM00267">
    <property type="entry name" value="GGDEF"/>
    <property type="match status" value="1"/>
</dbReference>
<dbReference type="CDD" id="cd01948">
    <property type="entry name" value="EAL"/>
    <property type="match status" value="1"/>
</dbReference>
<dbReference type="Pfam" id="PF00563">
    <property type="entry name" value="EAL"/>
    <property type="match status" value="1"/>
</dbReference>
<dbReference type="PROSITE" id="PS50887">
    <property type="entry name" value="GGDEF"/>
    <property type="match status" value="1"/>
</dbReference>
<dbReference type="SUPFAM" id="SSF141868">
    <property type="entry name" value="EAL domain-like"/>
    <property type="match status" value="1"/>
</dbReference>
<dbReference type="Proteomes" id="UP001388366">
    <property type="component" value="Unassembled WGS sequence"/>
</dbReference>
<dbReference type="EMBL" id="JBBMQU010000010">
    <property type="protein sequence ID" value="MEM5550580.1"/>
    <property type="molecule type" value="Genomic_DNA"/>
</dbReference>
<keyword evidence="5" id="KW-1185">Reference proteome</keyword>
<sequence>MKLNILKQPMQIGYLLFALYFFMMLYVGSILHSYYQNETRQTLEKQLTTHEQLLKTKLLHISHLLYSIDAYQQLNGYEPELFLQLAQSQLQGIDVPLRLESYALIKPQQQQVLTQALKKAGHFDFKIKGVEANAEHMLVINRAAPVAEYGHTVGESVTLNNAHVARLQASNQLYLLVWPNRENKWSILIEQGDVDGFRHVLGISFLLDNLLDSLFSDVYLRTEQHLQVAVADRLIFSSDWKNTFSLSELAAGASSEVNFFGEPIKLTLYSKEQLSHSLLDDSICLIIAFEVIALLCGLMVLLHVRTLLNRNELVNKTVVERTACLAKTNQQLERESSQRLIALQQQLAAEKKYKSVFLNSHEGLFVLNEHGYILEANPAFQRLLLSNHKQSTSMRFSQLMADEHSQQQWLSYLQQQSNHQEFEWLGVNGQGKSLWLRQTGNWATHDGSRRYEGRLIDITQHTLFHEQLKYKAQHDGLTNLLNRQTFLDALEVKRKATQDDFILLYIDLDRFKLINDTLGHIAGDKLLIEFAARMQILMGFCSSIARLGGDEFAILIKTHKLLQPLEGVMEDLLGEIRRPFTYQRQQYTVSGSVGVRPFKAPCNECTAEKLLHDADVAMYEAKRRGKNGYYIYSDSIADEVSRKLQVEKMLHESSVSDELALHLQPMFCNQGRKLNGFEALLRWYSPTLGHVSPAEFIPIAEECGKIVQLGQWVFERALSFIESLSGNEVFISINVSPIQLHSQGFLDWLESRMQRSSISCRQIKIELTESAMMAEEDSLIEPLLRLHSLGFGIYIDDFGTGYSSLSRLTCLPVTGLKIDRSFINDLEHRKDSLQLVEAICAIAKSFNLTVTAEGIETDNQLEKISKLYCHYTQGYLMSRPLSEQYAEQLYNENYACLNIA</sequence>
<evidence type="ECO:0000313" key="5">
    <source>
        <dbReference type="Proteomes" id="UP001388366"/>
    </source>
</evidence>
<dbReference type="InterPro" id="IPR035919">
    <property type="entry name" value="EAL_sf"/>
</dbReference>
<evidence type="ECO:0000313" key="4">
    <source>
        <dbReference type="EMBL" id="MEM5550580.1"/>
    </source>
</evidence>
<evidence type="ECO:0000259" key="2">
    <source>
        <dbReference type="PROSITE" id="PS50883"/>
    </source>
</evidence>
<dbReference type="RefSeq" id="WP_342883675.1">
    <property type="nucleotide sequence ID" value="NZ_JBBMQU010000010.1"/>
</dbReference>
<name>A0ABU9U0L5_9GAMM</name>
<proteinExistence type="predicted"/>
<dbReference type="SUPFAM" id="SSF55073">
    <property type="entry name" value="Nucleotide cyclase"/>
    <property type="match status" value="1"/>
</dbReference>
<dbReference type="InterPro" id="IPR001633">
    <property type="entry name" value="EAL_dom"/>
</dbReference>
<dbReference type="Gene3D" id="3.30.70.270">
    <property type="match status" value="1"/>
</dbReference>
<feature type="domain" description="EAL" evidence="2">
    <location>
        <begin position="643"/>
        <end position="894"/>
    </location>
</feature>
<dbReference type="InterPro" id="IPR000160">
    <property type="entry name" value="GGDEF_dom"/>
</dbReference>
<dbReference type="Gene3D" id="3.20.20.450">
    <property type="entry name" value="EAL domain"/>
    <property type="match status" value="1"/>
</dbReference>
<organism evidence="4 5">
    <name type="scientific">Pseudoalteromonas neustonica</name>
    <dbReference type="NCBI Taxonomy" id="1840331"/>
    <lineage>
        <taxon>Bacteria</taxon>
        <taxon>Pseudomonadati</taxon>
        <taxon>Pseudomonadota</taxon>
        <taxon>Gammaproteobacteria</taxon>
        <taxon>Alteromonadales</taxon>
        <taxon>Pseudoalteromonadaceae</taxon>
        <taxon>Pseudoalteromonas</taxon>
    </lineage>
</organism>
<dbReference type="PANTHER" id="PTHR44757:SF2">
    <property type="entry name" value="BIOFILM ARCHITECTURE MAINTENANCE PROTEIN MBAA"/>
    <property type="match status" value="1"/>
</dbReference>
<dbReference type="SUPFAM" id="SSF55785">
    <property type="entry name" value="PYP-like sensor domain (PAS domain)"/>
    <property type="match status" value="1"/>
</dbReference>
<dbReference type="InterPro" id="IPR035965">
    <property type="entry name" value="PAS-like_dom_sf"/>
</dbReference>
<comment type="caution">
    <text evidence="4">The sequence shown here is derived from an EMBL/GenBank/DDBJ whole genome shotgun (WGS) entry which is preliminary data.</text>
</comment>
<dbReference type="Gene3D" id="3.30.450.20">
    <property type="entry name" value="PAS domain"/>
    <property type="match status" value="1"/>
</dbReference>
<dbReference type="NCBIfam" id="TIGR00229">
    <property type="entry name" value="sensory_box"/>
    <property type="match status" value="1"/>
</dbReference>
<dbReference type="InterPro" id="IPR043128">
    <property type="entry name" value="Rev_trsase/Diguanyl_cyclase"/>
</dbReference>
<dbReference type="Pfam" id="PF13426">
    <property type="entry name" value="PAS_9"/>
    <property type="match status" value="1"/>
</dbReference>
<dbReference type="SMART" id="SM00091">
    <property type="entry name" value="PAS"/>
    <property type="match status" value="1"/>
</dbReference>
<keyword evidence="1" id="KW-0812">Transmembrane</keyword>
<accession>A0ABU9U0L5</accession>
<dbReference type="InterPro" id="IPR029787">
    <property type="entry name" value="Nucleotide_cyclase"/>
</dbReference>
<dbReference type="PANTHER" id="PTHR44757">
    <property type="entry name" value="DIGUANYLATE CYCLASE DGCP"/>
    <property type="match status" value="1"/>
</dbReference>
<dbReference type="CDD" id="cd01949">
    <property type="entry name" value="GGDEF"/>
    <property type="match status" value="1"/>
</dbReference>
<evidence type="ECO:0000259" key="3">
    <source>
        <dbReference type="PROSITE" id="PS50887"/>
    </source>
</evidence>
<reference evidence="4 5" key="1">
    <citation type="submission" date="2024-03" db="EMBL/GenBank/DDBJ databases">
        <title>Community enrichment and isolation of bacterial strains for fucoidan degradation.</title>
        <authorList>
            <person name="Sichert A."/>
        </authorList>
    </citation>
    <scope>NUCLEOTIDE SEQUENCE [LARGE SCALE GENOMIC DNA]</scope>
    <source>
        <strain evidence="4 5">AS81</strain>
    </source>
</reference>
<dbReference type="SMART" id="SM00052">
    <property type="entry name" value="EAL"/>
    <property type="match status" value="1"/>
</dbReference>
<evidence type="ECO:0000256" key="1">
    <source>
        <dbReference type="SAM" id="Phobius"/>
    </source>
</evidence>
<dbReference type="Pfam" id="PF00990">
    <property type="entry name" value="GGDEF"/>
    <property type="match status" value="1"/>
</dbReference>
<gene>
    <name evidence="4" type="ORF">WNY63_07545</name>
</gene>
<keyword evidence="1" id="KW-1133">Transmembrane helix</keyword>
<dbReference type="PROSITE" id="PS50883">
    <property type="entry name" value="EAL"/>
    <property type="match status" value="1"/>
</dbReference>
<protein>
    <submittedName>
        <fullName evidence="4">EAL domain-containing protein</fullName>
    </submittedName>
</protein>
<dbReference type="InterPro" id="IPR000014">
    <property type="entry name" value="PAS"/>
</dbReference>
<feature type="domain" description="GGDEF" evidence="3">
    <location>
        <begin position="499"/>
        <end position="634"/>
    </location>
</feature>